<name>A0A6A4RXS4_SCOMX</name>
<evidence type="ECO:0000313" key="2">
    <source>
        <dbReference type="EMBL" id="KAF0024728.1"/>
    </source>
</evidence>
<dbReference type="AlphaFoldDB" id="A0A6A4RXS4"/>
<proteinExistence type="predicted"/>
<dbReference type="EMBL" id="VEVO01000021">
    <property type="protein sequence ID" value="KAF0024728.1"/>
    <property type="molecule type" value="Genomic_DNA"/>
</dbReference>
<dbReference type="Proteomes" id="UP000438429">
    <property type="component" value="Unassembled WGS sequence"/>
</dbReference>
<feature type="region of interest" description="Disordered" evidence="1">
    <location>
        <begin position="44"/>
        <end position="63"/>
    </location>
</feature>
<protein>
    <submittedName>
        <fullName evidence="2">Uncharacterized protein</fullName>
    </submittedName>
</protein>
<evidence type="ECO:0000256" key="1">
    <source>
        <dbReference type="SAM" id="MobiDB-lite"/>
    </source>
</evidence>
<reference evidence="2 3" key="1">
    <citation type="submission" date="2019-06" db="EMBL/GenBank/DDBJ databases">
        <title>Draft genomes of female and male turbot (Scophthalmus maximus).</title>
        <authorList>
            <person name="Xu H."/>
            <person name="Xu X.-W."/>
            <person name="Shao C."/>
            <person name="Chen S."/>
        </authorList>
    </citation>
    <scope>NUCLEOTIDE SEQUENCE [LARGE SCALE GENOMIC DNA]</scope>
    <source>
        <strain evidence="2">Ysfricsl-2016a</strain>
        <tissue evidence="2">Blood</tissue>
    </source>
</reference>
<gene>
    <name evidence="2" type="ORF">F2P81_023530</name>
</gene>
<sequence>MTTSFTNTSQMHGQRSKGTLCVDHCGQWHEGRKMSRCRDEIEKEQTDEVARSSREEQSRRQNALLPALSQSELCSDSNELRLHRPQKFRENILLRCSLKICGIPAHSIPTTLLWNFLNG</sequence>
<comment type="caution">
    <text evidence="2">The sequence shown here is derived from an EMBL/GenBank/DDBJ whole genome shotgun (WGS) entry which is preliminary data.</text>
</comment>
<accession>A0A6A4RXS4</accession>
<evidence type="ECO:0000313" key="3">
    <source>
        <dbReference type="Proteomes" id="UP000438429"/>
    </source>
</evidence>
<feature type="compositionally biased region" description="Basic and acidic residues" evidence="1">
    <location>
        <begin position="44"/>
        <end position="59"/>
    </location>
</feature>
<organism evidence="2 3">
    <name type="scientific">Scophthalmus maximus</name>
    <name type="common">Turbot</name>
    <name type="synonym">Psetta maxima</name>
    <dbReference type="NCBI Taxonomy" id="52904"/>
    <lineage>
        <taxon>Eukaryota</taxon>
        <taxon>Metazoa</taxon>
        <taxon>Chordata</taxon>
        <taxon>Craniata</taxon>
        <taxon>Vertebrata</taxon>
        <taxon>Euteleostomi</taxon>
        <taxon>Actinopterygii</taxon>
        <taxon>Neopterygii</taxon>
        <taxon>Teleostei</taxon>
        <taxon>Neoteleostei</taxon>
        <taxon>Acanthomorphata</taxon>
        <taxon>Carangaria</taxon>
        <taxon>Pleuronectiformes</taxon>
        <taxon>Pleuronectoidei</taxon>
        <taxon>Scophthalmidae</taxon>
        <taxon>Scophthalmus</taxon>
    </lineage>
</organism>